<accession>A0ACC0YH08</accession>
<name>A0ACC0YH08_9ROSI</name>
<proteinExistence type="predicted"/>
<organism evidence="1 2">
    <name type="scientific">Pistacia integerrima</name>
    <dbReference type="NCBI Taxonomy" id="434235"/>
    <lineage>
        <taxon>Eukaryota</taxon>
        <taxon>Viridiplantae</taxon>
        <taxon>Streptophyta</taxon>
        <taxon>Embryophyta</taxon>
        <taxon>Tracheophyta</taxon>
        <taxon>Spermatophyta</taxon>
        <taxon>Magnoliopsida</taxon>
        <taxon>eudicotyledons</taxon>
        <taxon>Gunneridae</taxon>
        <taxon>Pentapetalae</taxon>
        <taxon>rosids</taxon>
        <taxon>malvids</taxon>
        <taxon>Sapindales</taxon>
        <taxon>Anacardiaceae</taxon>
        <taxon>Pistacia</taxon>
    </lineage>
</organism>
<evidence type="ECO:0000313" key="1">
    <source>
        <dbReference type="EMBL" id="KAJ0035703.1"/>
    </source>
</evidence>
<evidence type="ECO:0000313" key="2">
    <source>
        <dbReference type="Proteomes" id="UP001163603"/>
    </source>
</evidence>
<gene>
    <name evidence="1" type="ORF">Pint_26364</name>
</gene>
<dbReference type="Proteomes" id="UP001163603">
    <property type="component" value="Chromosome 7"/>
</dbReference>
<reference evidence="2" key="1">
    <citation type="journal article" date="2023" name="G3 (Bethesda)">
        <title>Genome assembly and association tests identify interacting loci associated with vigor, precocity, and sex in interspecific pistachio rootstocks.</title>
        <authorList>
            <person name="Palmer W."/>
            <person name="Jacygrad E."/>
            <person name="Sagayaradj S."/>
            <person name="Cavanaugh K."/>
            <person name="Han R."/>
            <person name="Bertier L."/>
            <person name="Beede B."/>
            <person name="Kafkas S."/>
            <person name="Golino D."/>
            <person name="Preece J."/>
            <person name="Michelmore R."/>
        </authorList>
    </citation>
    <scope>NUCLEOTIDE SEQUENCE [LARGE SCALE GENOMIC DNA]</scope>
</reference>
<comment type="caution">
    <text evidence="1">The sequence shown here is derived from an EMBL/GenBank/DDBJ whole genome shotgun (WGS) entry which is preliminary data.</text>
</comment>
<protein>
    <submittedName>
        <fullName evidence="1">Uncharacterized protein</fullName>
    </submittedName>
</protein>
<sequence>MNVIEKCDVYGFGLLTPEIIKGNHPRDFLSSFPSSSSNVNLALTDLLDPRLATPSHDGQNKLISVMEVAFSCLGSNPESRPTMEVVCQQLACSRQSKCLFHDV</sequence>
<keyword evidence="2" id="KW-1185">Reference proteome</keyword>
<dbReference type="EMBL" id="CM047742">
    <property type="protein sequence ID" value="KAJ0035703.1"/>
    <property type="molecule type" value="Genomic_DNA"/>
</dbReference>